<reference evidence="2" key="1">
    <citation type="submission" date="2021-02" db="EMBL/GenBank/DDBJ databases">
        <title>Draft genome sequence of Microbispora sp. RL4-1S isolated from rice leaves in Thailand.</title>
        <authorList>
            <person name="Muangham S."/>
            <person name="Duangmal K."/>
        </authorList>
    </citation>
    <scope>NUCLEOTIDE SEQUENCE</scope>
    <source>
        <strain evidence="2">RL4-1S</strain>
    </source>
</reference>
<name>A0A940WJR7_9ACTN</name>
<keyword evidence="1" id="KW-1133">Transmembrane helix</keyword>
<protein>
    <recommendedName>
        <fullName evidence="4">ATP synthase protein I</fullName>
    </recommendedName>
</protein>
<dbReference type="RefSeq" id="WP_210156490.1">
    <property type="nucleotide sequence ID" value="NZ_JAFCNB010000007.1"/>
</dbReference>
<evidence type="ECO:0000256" key="1">
    <source>
        <dbReference type="SAM" id="Phobius"/>
    </source>
</evidence>
<keyword evidence="1" id="KW-0812">Transmembrane</keyword>
<accession>A0A940WJR7</accession>
<evidence type="ECO:0000313" key="2">
    <source>
        <dbReference type="EMBL" id="MBP2705197.1"/>
    </source>
</evidence>
<feature type="transmembrane region" description="Helical" evidence="1">
    <location>
        <begin position="67"/>
        <end position="90"/>
    </location>
</feature>
<feature type="transmembrane region" description="Helical" evidence="1">
    <location>
        <begin position="37"/>
        <end position="60"/>
    </location>
</feature>
<evidence type="ECO:0000313" key="3">
    <source>
        <dbReference type="Proteomes" id="UP000674234"/>
    </source>
</evidence>
<gene>
    <name evidence="2" type="ORF">JOL79_15380</name>
</gene>
<proteinExistence type="predicted"/>
<keyword evidence="1" id="KW-0472">Membrane</keyword>
<dbReference type="AlphaFoldDB" id="A0A940WJR7"/>
<feature type="transmembrane region" description="Helical" evidence="1">
    <location>
        <begin position="12"/>
        <end position="31"/>
    </location>
</feature>
<sequence>MQANDVRVLKGAAVPTLIVGLVAVVVAAFAIGAKGALGAGIGLVLVAAFFTVGLAVVSWAGRVSPMAMMAAAVVGYVVKVLALMLLMIAIDGVSAFDTKSLALTVVACTLAWTAGEMRGFMKLKMLYVEPDVQVPGRGSR</sequence>
<dbReference type="Proteomes" id="UP000674234">
    <property type="component" value="Unassembled WGS sequence"/>
</dbReference>
<evidence type="ECO:0008006" key="4">
    <source>
        <dbReference type="Google" id="ProtNLM"/>
    </source>
</evidence>
<comment type="caution">
    <text evidence="2">The sequence shown here is derived from an EMBL/GenBank/DDBJ whole genome shotgun (WGS) entry which is preliminary data.</text>
</comment>
<keyword evidence="3" id="KW-1185">Reference proteome</keyword>
<dbReference type="EMBL" id="JAFCNB010000007">
    <property type="protein sequence ID" value="MBP2705197.1"/>
    <property type="molecule type" value="Genomic_DNA"/>
</dbReference>
<feature type="transmembrane region" description="Helical" evidence="1">
    <location>
        <begin position="96"/>
        <end position="115"/>
    </location>
</feature>
<organism evidence="2 3">
    <name type="scientific">Microbispora oryzae</name>
    <dbReference type="NCBI Taxonomy" id="2806554"/>
    <lineage>
        <taxon>Bacteria</taxon>
        <taxon>Bacillati</taxon>
        <taxon>Actinomycetota</taxon>
        <taxon>Actinomycetes</taxon>
        <taxon>Streptosporangiales</taxon>
        <taxon>Streptosporangiaceae</taxon>
        <taxon>Microbispora</taxon>
    </lineage>
</organism>